<evidence type="ECO:0000313" key="3">
    <source>
        <dbReference type="Proteomes" id="UP000053232"/>
    </source>
</evidence>
<feature type="region of interest" description="Disordered" evidence="1">
    <location>
        <begin position="1"/>
        <end position="65"/>
    </location>
</feature>
<dbReference type="AlphaFoldDB" id="A0A073IBH3"/>
<name>A0A073IBH3_9SPIT</name>
<sequence>MFEDQQTSKHVKLTREEFQNQKKTLYQHRHQQSEEGAKEYKSFYKDLKKSKNQKDSNPSYKEMENPEIEKYQKCLKLSPKVSSKKINIPSISTAGLEAQVKKENFQIQNQDQIQHDDLNDNGKLKKRKYVRTKPSPNVAATGNKEIIELQQKMGHKAFRLLQEKEEKLKIQQELIEKSKIQIEPKKQNTGFFIDDNIENKLSTLFNEQEKKNKNQSDKQQSDSKSILNLFNKPKEIIKNPDSLFQDGNEEKLQIKQSIKVKTDPEGTILKDKFLVSKFLDKIQQLQLSFNQIEGKISQAFAKCQEFIHSSRIICEKIQTNLEQKVDAILRKFKGSLESTVYSIQVQNKMEEFDLLYKIDFNYLWNMSQLFNKNLDQMIESQLRPINVDYKLQFNASKEQILIDDKINKSIQYNNVIAELEKNVFAFQSQSQVDLIQIYKTDGDLYHLKHKATIKKNVEFVTLDGDRLICDDQVYLLPDTKEPIQELDFHKNITSSLQFQPGTIITGTNTSLQLVIWIWDINEQQYLHVSQKAVYPGSKDYGTYLLQNNQFQQNSILMKGGKNQIVQIDVIKNEIILSSKKLLAHKCQSIINYKLLNPDRIVVLGEQRIALINTQNQQKLKSVSRHQTLSKTLILPNIFNLFNMSIMFFENQNALQTADLGEHSDFCEFVEGLGNYRVLMQIPNYDIGVAMVVTQDIKGKLGVMEIYEN</sequence>
<accession>A0A073IBH3</accession>
<evidence type="ECO:0000256" key="1">
    <source>
        <dbReference type="SAM" id="MobiDB-lite"/>
    </source>
</evidence>
<dbReference type="InterPro" id="IPR036322">
    <property type="entry name" value="WD40_repeat_dom_sf"/>
</dbReference>
<protein>
    <submittedName>
        <fullName evidence="2">Uncharacterized protein</fullName>
    </submittedName>
</protein>
<keyword evidence="3" id="KW-1185">Reference proteome</keyword>
<dbReference type="Proteomes" id="UP000053232">
    <property type="component" value="Unassembled WGS sequence"/>
</dbReference>
<proteinExistence type="predicted"/>
<reference evidence="3" key="1">
    <citation type="journal article" date="2014" name="Cell">
        <title>The Architecture of a Scrambled Genome Reveals Massive Levels of Genomic Rearrangement during Development.</title>
        <authorList>
            <person name="Chen X."/>
            <person name="Bracht J.R."/>
            <person name="Goldman A.D."/>
            <person name="Dolzhenko E."/>
            <person name="Clay D.M."/>
            <person name="Swart E.C."/>
            <person name="Perlman D.H."/>
            <person name="Doak T.G."/>
            <person name="Stuart A."/>
            <person name="Amemiya C.T."/>
            <person name="Sebra R.P."/>
            <person name="Landweber L.F."/>
        </authorList>
    </citation>
    <scope>NUCLEOTIDE SEQUENCE [LARGE SCALE GENOMIC DNA]</scope>
    <source>
        <strain evidence="3">JRB310</strain>
    </source>
</reference>
<feature type="compositionally biased region" description="Basic and acidic residues" evidence="1">
    <location>
        <begin position="31"/>
        <end position="54"/>
    </location>
</feature>
<organism evidence="2 3">
    <name type="scientific">Oxytricha trifallax</name>
    <dbReference type="NCBI Taxonomy" id="1172189"/>
    <lineage>
        <taxon>Eukaryota</taxon>
        <taxon>Sar</taxon>
        <taxon>Alveolata</taxon>
        <taxon>Ciliophora</taxon>
        <taxon>Intramacronucleata</taxon>
        <taxon>Spirotrichea</taxon>
        <taxon>Stichotrichia</taxon>
        <taxon>Sporadotrichida</taxon>
        <taxon>Oxytrichidae</taxon>
        <taxon>Oxytrichinae</taxon>
        <taxon>Oxytricha</taxon>
    </lineage>
</organism>
<dbReference type="EMBL" id="ARYC01004717">
    <property type="protein sequence ID" value="KEJ82762.1"/>
    <property type="molecule type" value="Genomic_DNA"/>
</dbReference>
<gene>
    <name evidence="2" type="ORF">OXYTRIMIC_683</name>
</gene>
<evidence type="ECO:0000313" key="2">
    <source>
        <dbReference type="EMBL" id="KEJ82762.1"/>
    </source>
</evidence>
<dbReference type="SUPFAM" id="SSF50978">
    <property type="entry name" value="WD40 repeat-like"/>
    <property type="match status" value="1"/>
</dbReference>
<comment type="caution">
    <text evidence="2">The sequence shown here is derived from an EMBL/GenBank/DDBJ whole genome shotgun (WGS) entry which is preliminary data.</text>
</comment>